<sequence length="111" mass="12163">MLNLGENMGTGFSKRKKQAKLLQQQLSQMQNQMKETEVTGTAGNGLVTITLSGDNSMKDIKIKPECVDPEDVEGLQDLIKAAYEDALSKMQQDTPSLPPGFPDLKSFGLNF</sequence>
<feature type="region of interest" description="Disordered" evidence="3">
    <location>
        <begin position="1"/>
        <end position="38"/>
    </location>
</feature>
<dbReference type="NCBIfam" id="TIGR00103">
    <property type="entry name" value="DNA_YbaB_EbfC"/>
    <property type="match status" value="1"/>
</dbReference>
<dbReference type="InterPro" id="IPR036894">
    <property type="entry name" value="YbaB-like_sf"/>
</dbReference>
<dbReference type="HAMAP" id="MF_00274">
    <property type="entry name" value="DNA_YbaB_EbfC"/>
    <property type="match status" value="1"/>
</dbReference>
<evidence type="ECO:0000313" key="5">
    <source>
        <dbReference type="Proteomes" id="UP000031307"/>
    </source>
</evidence>
<comment type="subcellular location">
    <subcellularLocation>
        <location evidence="2">Cytoplasm</location>
        <location evidence="2">Nucleoid</location>
    </subcellularLocation>
</comment>
<proteinExistence type="inferred from homology"/>
<evidence type="ECO:0000256" key="3">
    <source>
        <dbReference type="SAM" id="MobiDB-lite"/>
    </source>
</evidence>
<organism evidence="4 5">
    <name type="scientific">Parachlamydia acanthamoebae</name>
    <dbReference type="NCBI Taxonomy" id="83552"/>
    <lineage>
        <taxon>Bacteria</taxon>
        <taxon>Pseudomonadati</taxon>
        <taxon>Chlamydiota</taxon>
        <taxon>Chlamydiia</taxon>
        <taxon>Parachlamydiales</taxon>
        <taxon>Parachlamydiaceae</taxon>
        <taxon>Parachlamydia</taxon>
    </lineage>
</organism>
<keyword evidence="2" id="KW-0963">Cytoplasm</keyword>
<dbReference type="AlphaFoldDB" id="A0A0C1EKB6"/>
<comment type="subunit">
    <text evidence="2">Homodimer.</text>
</comment>
<dbReference type="Proteomes" id="UP000031307">
    <property type="component" value="Unassembled WGS sequence"/>
</dbReference>
<comment type="caution">
    <text evidence="4">The sequence shown here is derived from an EMBL/GenBank/DDBJ whole genome shotgun (WGS) entry which is preliminary data.</text>
</comment>
<evidence type="ECO:0000256" key="2">
    <source>
        <dbReference type="HAMAP-Rule" id="MF_00274"/>
    </source>
</evidence>
<accession>A0A0C1EKB6</accession>
<dbReference type="GO" id="GO:0005829">
    <property type="term" value="C:cytosol"/>
    <property type="evidence" value="ECO:0007669"/>
    <property type="project" value="TreeGrafter"/>
</dbReference>
<dbReference type="PANTHER" id="PTHR33449">
    <property type="entry name" value="NUCLEOID-ASSOCIATED PROTEIN YBAB"/>
    <property type="match status" value="1"/>
</dbReference>
<dbReference type="GO" id="GO:0043590">
    <property type="term" value="C:bacterial nucleoid"/>
    <property type="evidence" value="ECO:0007669"/>
    <property type="project" value="UniProtKB-UniRule"/>
</dbReference>
<protein>
    <recommendedName>
        <fullName evidence="2">Nucleoid-associated protein DB43_HC00290</fullName>
    </recommendedName>
</protein>
<gene>
    <name evidence="4" type="ORF">DB43_HC00290</name>
</gene>
<dbReference type="EMBL" id="JSAM01000098">
    <property type="protein sequence ID" value="KIA76964.1"/>
    <property type="molecule type" value="Genomic_DNA"/>
</dbReference>
<dbReference type="Pfam" id="PF02575">
    <property type="entry name" value="YbaB_DNA_bd"/>
    <property type="match status" value="1"/>
</dbReference>
<reference evidence="4 5" key="1">
    <citation type="journal article" date="2014" name="Mol. Biol. Evol.">
        <title>Massive expansion of Ubiquitination-related gene families within the Chlamydiae.</title>
        <authorList>
            <person name="Domman D."/>
            <person name="Collingro A."/>
            <person name="Lagkouvardos I."/>
            <person name="Gehre L."/>
            <person name="Weinmaier T."/>
            <person name="Rattei T."/>
            <person name="Subtil A."/>
            <person name="Horn M."/>
        </authorList>
    </citation>
    <scope>NUCLEOTIDE SEQUENCE [LARGE SCALE GENOMIC DNA]</scope>
    <source>
        <strain evidence="4 5">OEW1</strain>
    </source>
</reference>
<dbReference type="PANTHER" id="PTHR33449:SF1">
    <property type="entry name" value="NUCLEOID-ASSOCIATED PROTEIN YBAB"/>
    <property type="match status" value="1"/>
</dbReference>
<evidence type="ECO:0000313" key="4">
    <source>
        <dbReference type="EMBL" id="KIA76964.1"/>
    </source>
</evidence>
<dbReference type="Gene3D" id="3.30.1310.10">
    <property type="entry name" value="Nucleoid-associated protein YbaB-like domain"/>
    <property type="match status" value="1"/>
</dbReference>
<comment type="function">
    <text evidence="2">Binds to DNA and alters its conformation. May be involved in regulation of gene expression, nucleoid organization and DNA protection.</text>
</comment>
<feature type="compositionally biased region" description="Low complexity" evidence="3">
    <location>
        <begin position="20"/>
        <end position="33"/>
    </location>
</feature>
<feature type="region of interest" description="Disordered" evidence="3">
    <location>
        <begin position="90"/>
        <end position="111"/>
    </location>
</feature>
<evidence type="ECO:0000256" key="1">
    <source>
        <dbReference type="ARBA" id="ARBA00023125"/>
    </source>
</evidence>
<keyword evidence="1 2" id="KW-0238">DNA-binding</keyword>
<comment type="similarity">
    <text evidence="2">Belongs to the YbaB/EbfC family.</text>
</comment>
<dbReference type="InterPro" id="IPR004401">
    <property type="entry name" value="YbaB/EbfC"/>
</dbReference>
<dbReference type="GO" id="GO:0003677">
    <property type="term" value="F:DNA binding"/>
    <property type="evidence" value="ECO:0007669"/>
    <property type="project" value="UniProtKB-UniRule"/>
</dbReference>
<dbReference type="SUPFAM" id="SSF82607">
    <property type="entry name" value="YbaB-like"/>
    <property type="match status" value="1"/>
</dbReference>
<name>A0A0C1EKB6_9BACT</name>
<dbReference type="PATRIC" id="fig|83552.4.peg.1918"/>